<accession>A0A1D2MTC3</accession>
<organism evidence="2 3">
    <name type="scientific">Orchesella cincta</name>
    <name type="common">Springtail</name>
    <name type="synonym">Podura cincta</name>
    <dbReference type="NCBI Taxonomy" id="48709"/>
    <lineage>
        <taxon>Eukaryota</taxon>
        <taxon>Metazoa</taxon>
        <taxon>Ecdysozoa</taxon>
        <taxon>Arthropoda</taxon>
        <taxon>Hexapoda</taxon>
        <taxon>Collembola</taxon>
        <taxon>Entomobryomorpha</taxon>
        <taxon>Entomobryoidea</taxon>
        <taxon>Orchesellidae</taxon>
        <taxon>Orchesellinae</taxon>
        <taxon>Orchesella</taxon>
    </lineage>
</organism>
<dbReference type="Gene3D" id="2.40.50.90">
    <property type="match status" value="1"/>
</dbReference>
<keyword evidence="3" id="KW-1185">Reference proteome</keyword>
<sequence length="258" mass="29817">MLLKHVETPSDFYVVPKSKFTTRGGSANFFVKEKDAHLRLNSVQIEIQKFRNLPAPFCDHFGVELDRCPKPGDFRYMQYQDMVSKLSCYISSDFKAYQHKKECEHLYEIQLIDYGRTDIVPWNSVAGLPKQFATVQPLACKCSVGGITPVFGSMWGCRAIQMFKDLLGGTGKDVLVEMTLLECGKQDKREWPQVFERKPYIVDINMIDENLNYVSNIAHELSFGSWNTTCAVPTGTIPWFSRLNLWWGKKWKRDGWNY</sequence>
<protein>
    <submittedName>
        <fullName evidence="2">Tudor domain-containing protein 15</fullName>
    </submittedName>
</protein>
<dbReference type="SUPFAM" id="SSF63748">
    <property type="entry name" value="Tudor/PWWP/MBT"/>
    <property type="match status" value="1"/>
</dbReference>
<reference evidence="2 3" key="1">
    <citation type="journal article" date="2016" name="Genome Biol. Evol.">
        <title>Gene Family Evolution Reflects Adaptation to Soil Environmental Stressors in the Genome of the Collembolan Orchesella cincta.</title>
        <authorList>
            <person name="Faddeeva-Vakhrusheva A."/>
            <person name="Derks M.F."/>
            <person name="Anvar S.Y."/>
            <person name="Agamennone V."/>
            <person name="Suring W."/>
            <person name="Smit S."/>
            <person name="van Straalen N.M."/>
            <person name="Roelofs D."/>
        </authorList>
    </citation>
    <scope>NUCLEOTIDE SEQUENCE [LARGE SCALE GENOMIC DNA]</scope>
    <source>
        <tissue evidence="2">Mixed pool</tissue>
    </source>
</reference>
<dbReference type="InterPro" id="IPR002999">
    <property type="entry name" value="Tudor"/>
</dbReference>
<feature type="domain" description="Tudor" evidence="1">
    <location>
        <begin position="104"/>
        <end position="144"/>
    </location>
</feature>
<comment type="caution">
    <text evidence="2">The sequence shown here is derived from an EMBL/GenBank/DDBJ whole genome shotgun (WGS) entry which is preliminary data.</text>
</comment>
<evidence type="ECO:0000313" key="3">
    <source>
        <dbReference type="Proteomes" id="UP000094527"/>
    </source>
</evidence>
<dbReference type="InterPro" id="IPR035437">
    <property type="entry name" value="SNase_OB-fold_sf"/>
</dbReference>
<dbReference type="Pfam" id="PF00567">
    <property type="entry name" value="TUDOR"/>
    <property type="match status" value="1"/>
</dbReference>
<dbReference type="AlphaFoldDB" id="A0A1D2MTC3"/>
<gene>
    <name evidence="2" type="ORF">Ocin01_10636</name>
</gene>
<proteinExistence type="predicted"/>
<dbReference type="EMBL" id="LJIJ01000590">
    <property type="protein sequence ID" value="ODM96044.1"/>
    <property type="molecule type" value="Genomic_DNA"/>
</dbReference>
<evidence type="ECO:0000313" key="2">
    <source>
        <dbReference type="EMBL" id="ODM96044.1"/>
    </source>
</evidence>
<evidence type="ECO:0000259" key="1">
    <source>
        <dbReference type="Pfam" id="PF00567"/>
    </source>
</evidence>
<dbReference type="Proteomes" id="UP000094527">
    <property type="component" value="Unassembled WGS sequence"/>
</dbReference>
<dbReference type="GO" id="GO:0005737">
    <property type="term" value="C:cytoplasm"/>
    <property type="evidence" value="ECO:0007669"/>
    <property type="project" value="UniProtKB-ARBA"/>
</dbReference>
<name>A0A1D2MTC3_ORCCI</name>